<organism evidence="2 3">
    <name type="scientific">Streptosporangium longisporum</name>
    <dbReference type="NCBI Taxonomy" id="46187"/>
    <lineage>
        <taxon>Bacteria</taxon>
        <taxon>Bacillati</taxon>
        <taxon>Actinomycetota</taxon>
        <taxon>Actinomycetes</taxon>
        <taxon>Streptosporangiales</taxon>
        <taxon>Streptosporangiaceae</taxon>
        <taxon>Streptosporangium</taxon>
    </lineage>
</organism>
<dbReference type="EMBL" id="BAAAWD010000031">
    <property type="protein sequence ID" value="GAA3041330.1"/>
    <property type="molecule type" value="Genomic_DNA"/>
</dbReference>
<name>A0ABP6LJJ0_9ACTN</name>
<comment type="caution">
    <text evidence="2">The sequence shown here is derived from an EMBL/GenBank/DDBJ whole genome shotgun (WGS) entry which is preliminary data.</text>
</comment>
<evidence type="ECO:0000313" key="2">
    <source>
        <dbReference type="EMBL" id="GAA3041330.1"/>
    </source>
</evidence>
<accession>A0ABP6LJJ0</accession>
<sequence>MVAGHACVEGQHDVSVNISSAVRGSFICRTLAVVVERSKHQARSGCQEYETYPDEGNGSALVSAAVHGPSHRRGRHDVMKISHKTPYRGGPEPQFSANREASAQVRDMCAI</sequence>
<protein>
    <submittedName>
        <fullName evidence="2">Uncharacterized protein</fullName>
    </submittedName>
</protein>
<proteinExistence type="predicted"/>
<evidence type="ECO:0000256" key="1">
    <source>
        <dbReference type="SAM" id="MobiDB-lite"/>
    </source>
</evidence>
<evidence type="ECO:0000313" key="3">
    <source>
        <dbReference type="Proteomes" id="UP001499930"/>
    </source>
</evidence>
<reference evidence="3" key="1">
    <citation type="journal article" date="2019" name="Int. J. Syst. Evol. Microbiol.">
        <title>The Global Catalogue of Microorganisms (GCM) 10K type strain sequencing project: providing services to taxonomists for standard genome sequencing and annotation.</title>
        <authorList>
            <consortium name="The Broad Institute Genomics Platform"/>
            <consortium name="The Broad Institute Genome Sequencing Center for Infectious Disease"/>
            <person name="Wu L."/>
            <person name="Ma J."/>
        </authorList>
    </citation>
    <scope>NUCLEOTIDE SEQUENCE [LARGE SCALE GENOMIC DNA]</scope>
    <source>
        <strain evidence="3">JCM 3106</strain>
    </source>
</reference>
<keyword evidence="3" id="KW-1185">Reference proteome</keyword>
<feature type="compositionally biased region" description="Basic residues" evidence="1">
    <location>
        <begin position="69"/>
        <end position="86"/>
    </location>
</feature>
<gene>
    <name evidence="2" type="ORF">GCM10017559_82560</name>
</gene>
<feature type="region of interest" description="Disordered" evidence="1">
    <location>
        <begin position="67"/>
        <end position="101"/>
    </location>
</feature>
<dbReference type="Proteomes" id="UP001499930">
    <property type="component" value="Unassembled WGS sequence"/>
</dbReference>